<accession>A0A5C4LLY4</accession>
<evidence type="ECO:0000313" key="2">
    <source>
        <dbReference type="EMBL" id="TNC14975.1"/>
    </source>
</evidence>
<gene>
    <name evidence="2" type="ORF">FF100_05230</name>
</gene>
<sequence>MGDAALTEQQAAERLAHHLLREAYHDLAAVLLSANAKAAESLFYAVETRTADALRTIVADRAEGAASTRIARSVGAELSELFDGAHGRTGMPGQAALPARTGAPAPVRVA</sequence>
<organism evidence="2 3">
    <name type="scientific">Methylobacterium terricola</name>
    <dbReference type="NCBI Taxonomy" id="2583531"/>
    <lineage>
        <taxon>Bacteria</taxon>
        <taxon>Pseudomonadati</taxon>
        <taxon>Pseudomonadota</taxon>
        <taxon>Alphaproteobacteria</taxon>
        <taxon>Hyphomicrobiales</taxon>
        <taxon>Methylobacteriaceae</taxon>
        <taxon>Methylobacterium</taxon>
    </lineage>
</organism>
<proteinExistence type="predicted"/>
<dbReference type="EMBL" id="VDDA01000002">
    <property type="protein sequence ID" value="TNC14975.1"/>
    <property type="molecule type" value="Genomic_DNA"/>
</dbReference>
<dbReference type="OrthoDB" id="8004366at2"/>
<evidence type="ECO:0000313" key="3">
    <source>
        <dbReference type="Proteomes" id="UP000305267"/>
    </source>
</evidence>
<feature type="region of interest" description="Disordered" evidence="1">
    <location>
        <begin position="87"/>
        <end position="110"/>
    </location>
</feature>
<evidence type="ECO:0000256" key="1">
    <source>
        <dbReference type="SAM" id="MobiDB-lite"/>
    </source>
</evidence>
<protein>
    <submittedName>
        <fullName evidence="2">Uncharacterized protein</fullName>
    </submittedName>
</protein>
<comment type="caution">
    <text evidence="2">The sequence shown here is derived from an EMBL/GenBank/DDBJ whole genome shotgun (WGS) entry which is preliminary data.</text>
</comment>
<dbReference type="Proteomes" id="UP000305267">
    <property type="component" value="Unassembled WGS sequence"/>
</dbReference>
<keyword evidence="3" id="KW-1185">Reference proteome</keyword>
<reference evidence="2 3" key="1">
    <citation type="submission" date="2019-06" db="EMBL/GenBank/DDBJ databases">
        <title>Genome of Methylobacterium sp. 17Sr1-39.</title>
        <authorList>
            <person name="Seo T."/>
        </authorList>
    </citation>
    <scope>NUCLEOTIDE SEQUENCE [LARGE SCALE GENOMIC DNA]</scope>
    <source>
        <strain evidence="2 3">17Sr1-39</strain>
    </source>
</reference>
<name>A0A5C4LLY4_9HYPH</name>
<dbReference type="AlphaFoldDB" id="A0A5C4LLY4"/>
<dbReference type="RefSeq" id="WP_139034516.1">
    <property type="nucleotide sequence ID" value="NZ_VDDA01000002.1"/>
</dbReference>